<dbReference type="GO" id="GO:0032267">
    <property type="term" value="F:tRNA(Ile)-lysidine synthase activity"/>
    <property type="evidence" value="ECO:0007669"/>
    <property type="project" value="UniProtKB-EC"/>
</dbReference>
<dbReference type="SUPFAM" id="SSF82829">
    <property type="entry name" value="MesJ substrate recognition domain-like"/>
    <property type="match status" value="1"/>
</dbReference>
<dbReference type="GO" id="GO:0005524">
    <property type="term" value="F:ATP binding"/>
    <property type="evidence" value="ECO:0007669"/>
    <property type="project" value="UniProtKB-UniRule"/>
</dbReference>
<organism evidence="10 11">
    <name type="scientific">Peptoanaerobacter stomatis</name>
    <dbReference type="NCBI Taxonomy" id="796937"/>
    <lineage>
        <taxon>Bacteria</taxon>
        <taxon>Bacillati</taxon>
        <taxon>Bacillota</taxon>
        <taxon>Clostridia</taxon>
        <taxon>Peptostreptococcales</taxon>
        <taxon>Filifactoraceae</taxon>
        <taxon>Peptoanaerobacter</taxon>
    </lineage>
</organism>
<evidence type="ECO:0000256" key="6">
    <source>
        <dbReference type="ARBA" id="ARBA00022840"/>
    </source>
</evidence>
<dbReference type="Pfam" id="PF11734">
    <property type="entry name" value="TilS_C"/>
    <property type="match status" value="1"/>
</dbReference>
<comment type="domain">
    <text evidence="8">The N-terminal region contains the highly conserved SGGXDS motif, predicted to be a P-loop motif involved in ATP binding.</text>
</comment>
<dbReference type="InterPro" id="IPR020825">
    <property type="entry name" value="Phe-tRNA_synthase-like_B3/B4"/>
</dbReference>
<gene>
    <name evidence="8" type="primary">tilS</name>
    <name evidence="10" type="ORF">HMPREF9630_01912</name>
</gene>
<dbReference type="EC" id="6.3.4.19" evidence="8"/>
<evidence type="ECO:0000313" key="10">
    <source>
        <dbReference type="EMBL" id="EHL16340.1"/>
    </source>
</evidence>
<comment type="function">
    <text evidence="8">Ligates lysine onto the cytidine present at position 34 of the AUA codon-specific tRNA(Ile) that contains the anticodon CAU, in an ATP-dependent manner. Cytidine is converted to lysidine, thus changing the amino acid specificity of the tRNA from methionine to isoleucine.</text>
</comment>
<dbReference type="InterPro" id="IPR012796">
    <property type="entry name" value="Lysidine-tRNA-synth_C"/>
</dbReference>
<keyword evidence="4 8" id="KW-0819">tRNA processing</keyword>
<reference evidence="10 11" key="1">
    <citation type="submission" date="2012-05" db="EMBL/GenBank/DDBJ databases">
        <title>The Genome Sequence of Eubacteriaceae bacterium CM2.</title>
        <authorList>
            <consortium name="The Broad Institute Genome Sequencing Platform"/>
            <person name="Earl A."/>
            <person name="Ward D."/>
            <person name="Feldgarden M."/>
            <person name="Gevers D."/>
            <person name="Sizova M."/>
            <person name="Hazen A."/>
            <person name="Epstein S."/>
            <person name="Walker B."/>
            <person name="Young S.K."/>
            <person name="Zeng Q."/>
            <person name="Gargeya S."/>
            <person name="Fitzgerald M."/>
            <person name="Haas B."/>
            <person name="Abouelleil A."/>
            <person name="Alvarado L."/>
            <person name="Arachchi H.M."/>
            <person name="Berlin A."/>
            <person name="Chapman S.B."/>
            <person name="Goldberg J."/>
            <person name="Griggs A."/>
            <person name="Gujja S."/>
            <person name="Hansen M."/>
            <person name="Howarth C."/>
            <person name="Imamovic A."/>
            <person name="Larimer J."/>
            <person name="McCowen C."/>
            <person name="Montmayeur A."/>
            <person name="Murphy C."/>
            <person name="Neiman D."/>
            <person name="Pearson M."/>
            <person name="Priest M."/>
            <person name="Roberts A."/>
            <person name="Saif S."/>
            <person name="Shea T."/>
            <person name="Sisk P."/>
            <person name="Sykes S."/>
            <person name="Wortman J."/>
            <person name="Nusbaum C."/>
            <person name="Birren B."/>
        </authorList>
    </citation>
    <scope>NUCLEOTIDE SEQUENCE [LARGE SCALE GENOMIC DNA]</scope>
    <source>
        <strain evidence="10 11">CM2</strain>
    </source>
</reference>
<evidence type="ECO:0000256" key="4">
    <source>
        <dbReference type="ARBA" id="ARBA00022694"/>
    </source>
</evidence>
<name>V9HK48_9FIRM</name>
<evidence type="ECO:0000256" key="5">
    <source>
        <dbReference type="ARBA" id="ARBA00022741"/>
    </source>
</evidence>
<dbReference type="SUPFAM" id="SSF56037">
    <property type="entry name" value="PheT/TilS domain"/>
    <property type="match status" value="1"/>
</dbReference>
<proteinExistence type="inferred from homology"/>
<keyword evidence="5 8" id="KW-0547">Nucleotide-binding</keyword>
<dbReference type="InterPro" id="IPR011063">
    <property type="entry name" value="TilS/TtcA_N"/>
</dbReference>
<dbReference type="InterPro" id="IPR012094">
    <property type="entry name" value="tRNA_Ile_lys_synt"/>
</dbReference>
<comment type="subcellular location">
    <subcellularLocation>
        <location evidence="1 8">Cytoplasm</location>
    </subcellularLocation>
</comment>
<sequence length="487" mass="56871">MKLLNICRFRGFNMLIYSVKETIERENLIKHGDKILVALSGGPDSICLLDILVKLREEYSLTIYAAHLNHRIRGIDAQKDALYCSEVCEKDGVIFFLKSEDVPALAKEKGASIEDMARQVRYTMLFDIKQKLGIDKIAVAHNLDDQAETVLMKLLRGSGLQGLRGMDYVRDDGIIRPLLDIYKYDILQYCEENYLNPRIDKTNFEDEYTRNKIRLNLIPYLEKNYSSNIKQILSRTANIIREDYNFIENVAKENYELIKSYQDDNETVLDIELLKNIDKSIKRRVIRIAIISILKDLDNIETVHINDIIELMDKDNGKMINLPRGLKVYVNYGKLTFTLKEKVIEEKKYSYKINLNGYTRVDELNLTVISNIISKQECLRYPTTKYAKAFDYSKIQGDLVIRNRENGDKINAIGLKGTKKIKDILIDKKIPVEERYMYPIFSDDNGILWLFGYRIAEDYKIDENTDKVVRIQLKYDVNRRDIIEKFI</sequence>
<dbReference type="Proteomes" id="UP000017818">
    <property type="component" value="Unassembled WGS sequence"/>
</dbReference>
<protein>
    <recommendedName>
        <fullName evidence="8">tRNA(Ile)-lysidine synthase</fullName>
        <ecNumber evidence="8">6.3.4.19</ecNumber>
    </recommendedName>
    <alternativeName>
        <fullName evidence="8">tRNA(Ile)-2-lysyl-cytidine synthase</fullName>
    </alternativeName>
    <alternativeName>
        <fullName evidence="8">tRNA(Ile)-lysidine synthetase</fullName>
    </alternativeName>
</protein>
<dbReference type="Pfam" id="PF01171">
    <property type="entry name" value="ATP_bind_3"/>
    <property type="match status" value="1"/>
</dbReference>
<evidence type="ECO:0000256" key="1">
    <source>
        <dbReference type="ARBA" id="ARBA00004496"/>
    </source>
</evidence>
<dbReference type="AlphaFoldDB" id="V9HK48"/>
<comment type="similarity">
    <text evidence="8">Belongs to the tRNA(Ile)-lysidine synthase family.</text>
</comment>
<keyword evidence="6 8" id="KW-0067">ATP-binding</keyword>
<dbReference type="PATRIC" id="fig|796939.3.peg.1430"/>
<dbReference type="NCBIfam" id="TIGR02433">
    <property type="entry name" value="lysidine_TilS_C"/>
    <property type="match status" value="1"/>
</dbReference>
<dbReference type="CDD" id="cd01992">
    <property type="entry name" value="TilS_N"/>
    <property type="match status" value="1"/>
</dbReference>
<dbReference type="InterPro" id="IPR012795">
    <property type="entry name" value="tRNA_Ile_lys_synt_N"/>
</dbReference>
<dbReference type="GO" id="GO:0006400">
    <property type="term" value="P:tRNA modification"/>
    <property type="evidence" value="ECO:0007669"/>
    <property type="project" value="UniProtKB-UniRule"/>
</dbReference>
<dbReference type="SMART" id="SM00977">
    <property type="entry name" value="TilS_C"/>
    <property type="match status" value="1"/>
</dbReference>
<comment type="catalytic activity">
    <reaction evidence="7 8">
        <text>cytidine(34) in tRNA(Ile2) + L-lysine + ATP = lysidine(34) in tRNA(Ile2) + AMP + diphosphate + H(+)</text>
        <dbReference type="Rhea" id="RHEA:43744"/>
        <dbReference type="Rhea" id="RHEA-COMP:10625"/>
        <dbReference type="Rhea" id="RHEA-COMP:10670"/>
        <dbReference type="ChEBI" id="CHEBI:15378"/>
        <dbReference type="ChEBI" id="CHEBI:30616"/>
        <dbReference type="ChEBI" id="CHEBI:32551"/>
        <dbReference type="ChEBI" id="CHEBI:33019"/>
        <dbReference type="ChEBI" id="CHEBI:82748"/>
        <dbReference type="ChEBI" id="CHEBI:83665"/>
        <dbReference type="ChEBI" id="CHEBI:456215"/>
        <dbReference type="EC" id="6.3.4.19"/>
    </reaction>
</comment>
<evidence type="ECO:0000256" key="2">
    <source>
        <dbReference type="ARBA" id="ARBA00022490"/>
    </source>
</evidence>
<dbReference type="EMBL" id="AFZF02000004">
    <property type="protein sequence ID" value="EHL16340.1"/>
    <property type="molecule type" value="Genomic_DNA"/>
</dbReference>
<evidence type="ECO:0000259" key="9">
    <source>
        <dbReference type="SMART" id="SM00977"/>
    </source>
</evidence>
<evidence type="ECO:0000256" key="8">
    <source>
        <dbReference type="HAMAP-Rule" id="MF_01161"/>
    </source>
</evidence>
<keyword evidence="3 8" id="KW-0436">Ligase</keyword>
<evidence type="ECO:0000256" key="3">
    <source>
        <dbReference type="ARBA" id="ARBA00022598"/>
    </source>
</evidence>
<dbReference type="InterPro" id="IPR014729">
    <property type="entry name" value="Rossmann-like_a/b/a_fold"/>
</dbReference>
<dbReference type="PANTHER" id="PTHR43033:SF1">
    <property type="entry name" value="TRNA(ILE)-LYSIDINE SYNTHASE-RELATED"/>
    <property type="match status" value="1"/>
</dbReference>
<feature type="domain" description="Lysidine-tRNA(Ile) synthetase C-terminal" evidence="9">
    <location>
        <begin position="399"/>
        <end position="471"/>
    </location>
</feature>
<dbReference type="PANTHER" id="PTHR43033">
    <property type="entry name" value="TRNA(ILE)-LYSIDINE SYNTHASE-RELATED"/>
    <property type="match status" value="1"/>
</dbReference>
<evidence type="ECO:0000256" key="7">
    <source>
        <dbReference type="ARBA" id="ARBA00048539"/>
    </source>
</evidence>
<dbReference type="Gene3D" id="3.50.40.10">
    <property type="entry name" value="Phenylalanyl-trna Synthetase, Chain B, domain 3"/>
    <property type="match status" value="1"/>
</dbReference>
<dbReference type="GO" id="GO:0005737">
    <property type="term" value="C:cytoplasm"/>
    <property type="evidence" value="ECO:0007669"/>
    <property type="project" value="UniProtKB-SubCell"/>
</dbReference>
<accession>V9HK48</accession>
<dbReference type="Gene3D" id="1.20.59.20">
    <property type="match status" value="1"/>
</dbReference>
<evidence type="ECO:0000313" key="11">
    <source>
        <dbReference type="Proteomes" id="UP000017818"/>
    </source>
</evidence>
<comment type="caution">
    <text evidence="10">The sequence shown here is derived from an EMBL/GenBank/DDBJ whole genome shotgun (WGS) entry which is preliminary data.</text>
</comment>
<feature type="binding site" evidence="8">
    <location>
        <begin position="40"/>
        <end position="45"/>
    </location>
    <ligand>
        <name>ATP</name>
        <dbReference type="ChEBI" id="CHEBI:30616"/>
    </ligand>
</feature>
<dbReference type="SUPFAM" id="SSF52402">
    <property type="entry name" value="Adenine nucleotide alpha hydrolases-like"/>
    <property type="match status" value="1"/>
</dbReference>
<dbReference type="HOGENOM" id="CLU_018869_0_1_9"/>
<dbReference type="Gene3D" id="3.40.50.620">
    <property type="entry name" value="HUPs"/>
    <property type="match status" value="1"/>
</dbReference>
<keyword evidence="2 8" id="KW-0963">Cytoplasm</keyword>
<dbReference type="NCBIfam" id="TIGR02432">
    <property type="entry name" value="lysidine_TilS_N"/>
    <property type="match status" value="1"/>
</dbReference>
<dbReference type="HAMAP" id="MF_01161">
    <property type="entry name" value="tRNA_Ile_lys_synt"/>
    <property type="match status" value="1"/>
</dbReference>